<accession>A0A015MGC4</accession>
<dbReference type="Proteomes" id="UP000022910">
    <property type="component" value="Unassembled WGS sequence"/>
</dbReference>
<dbReference type="Pfam" id="PF00248">
    <property type="entry name" value="Aldo_ket_red"/>
    <property type="match status" value="1"/>
</dbReference>
<dbReference type="OMA" id="YIDCYLL"/>
<feature type="domain" description="NADP-dependent oxidoreductase" evidence="1">
    <location>
        <begin position="9"/>
        <end position="239"/>
    </location>
</feature>
<sequence length="428" mass="49486">MMTIEKLSRIGIGMYRMCLGNKLNENALFKALRRETDINVIDTSTNYCDGESESLVGKVLTSSNDKLLSRSEICLATKYGYIQGNNMTLYRNGSFKNIPDEHIVRYSPNCFHCIHPEFMRDQLTRSLHRMQTSYVDILFIHNPEYFLMDKIKSSNENVKGYQNQMLDRISQSFEAMEEAIHKGQILSYGISSNSFSLAEDDKHFLPFYDLIDRAKEASKRVRKTENHGFAAVQMPANLLETYGLKTAAKWAKQNGLKVFINRPLNAFNSDGAFRLASYPKANYETIKSSTVSYLETLSQGRESNSIHSILDLVKQMNNRLPLIKNVFEWENYRIAVYSSIRQFREDIDIDTVLRPFLDAFEAEVRYRGSQAVRNYLIEKLHIEELKDENKSIEQVAMKFLFNSGVVDVVLMGMTREKYVDFAKEMIKH</sequence>
<dbReference type="PANTHER" id="PTHR43312:SF1">
    <property type="entry name" value="NADP-DEPENDENT OXIDOREDUCTASE DOMAIN-CONTAINING PROTEIN"/>
    <property type="match status" value="1"/>
</dbReference>
<dbReference type="HOGENOM" id="CLU_041265_0_0_1"/>
<dbReference type="InterPro" id="IPR023210">
    <property type="entry name" value="NADP_OxRdtase_dom"/>
</dbReference>
<dbReference type="AlphaFoldDB" id="A0A015MGC4"/>
<dbReference type="InterPro" id="IPR053135">
    <property type="entry name" value="AKR2_Oxidoreductase"/>
</dbReference>
<dbReference type="Gene3D" id="3.20.20.100">
    <property type="entry name" value="NADP-dependent oxidoreductase domain"/>
    <property type="match status" value="1"/>
</dbReference>
<dbReference type="InterPro" id="IPR036812">
    <property type="entry name" value="NAD(P)_OxRdtase_dom_sf"/>
</dbReference>
<keyword evidence="3" id="KW-1185">Reference proteome</keyword>
<dbReference type="EMBL" id="JEMT01020309">
    <property type="protein sequence ID" value="EXX65883.1"/>
    <property type="molecule type" value="Genomic_DNA"/>
</dbReference>
<dbReference type="OrthoDB" id="48988at2759"/>
<protein>
    <recommendedName>
        <fullName evidence="1">NADP-dependent oxidoreductase domain-containing protein</fullName>
    </recommendedName>
</protein>
<proteinExistence type="predicted"/>
<dbReference type="PANTHER" id="PTHR43312">
    <property type="entry name" value="D-THREO-ALDOSE 1-DEHYDROGENASE"/>
    <property type="match status" value="1"/>
</dbReference>
<dbReference type="CDD" id="cd19099">
    <property type="entry name" value="AKR_unchar"/>
    <property type="match status" value="1"/>
</dbReference>
<evidence type="ECO:0000313" key="2">
    <source>
        <dbReference type="EMBL" id="EXX65883.1"/>
    </source>
</evidence>
<dbReference type="SUPFAM" id="SSF51430">
    <property type="entry name" value="NAD(P)-linked oxidoreductase"/>
    <property type="match status" value="1"/>
</dbReference>
<comment type="caution">
    <text evidence="2">The sequence shown here is derived from an EMBL/GenBank/DDBJ whole genome shotgun (WGS) entry which is preliminary data.</text>
</comment>
<organism evidence="2 3">
    <name type="scientific">Rhizophagus irregularis (strain DAOM 197198w)</name>
    <name type="common">Glomus intraradices</name>
    <dbReference type="NCBI Taxonomy" id="1432141"/>
    <lineage>
        <taxon>Eukaryota</taxon>
        <taxon>Fungi</taxon>
        <taxon>Fungi incertae sedis</taxon>
        <taxon>Mucoromycota</taxon>
        <taxon>Glomeromycotina</taxon>
        <taxon>Glomeromycetes</taxon>
        <taxon>Glomerales</taxon>
        <taxon>Glomeraceae</taxon>
        <taxon>Rhizophagus</taxon>
    </lineage>
</organism>
<evidence type="ECO:0000313" key="3">
    <source>
        <dbReference type="Proteomes" id="UP000022910"/>
    </source>
</evidence>
<reference evidence="2 3" key="1">
    <citation type="submission" date="2014-02" db="EMBL/GenBank/DDBJ databases">
        <title>Single nucleus genome sequencing reveals high similarity among nuclei of an endomycorrhizal fungus.</title>
        <authorList>
            <person name="Lin K."/>
            <person name="Geurts R."/>
            <person name="Zhang Z."/>
            <person name="Limpens E."/>
            <person name="Saunders D.G."/>
            <person name="Mu D."/>
            <person name="Pang E."/>
            <person name="Cao H."/>
            <person name="Cha H."/>
            <person name="Lin T."/>
            <person name="Zhou Q."/>
            <person name="Shang Y."/>
            <person name="Li Y."/>
            <person name="Ivanov S."/>
            <person name="Sharma T."/>
            <person name="Velzen R.V."/>
            <person name="Ruijter N.D."/>
            <person name="Aanen D.K."/>
            <person name="Win J."/>
            <person name="Kamoun S."/>
            <person name="Bisseling T."/>
            <person name="Huang S."/>
        </authorList>
    </citation>
    <scope>NUCLEOTIDE SEQUENCE [LARGE SCALE GENOMIC DNA]</scope>
    <source>
        <strain evidence="3">DAOM197198w</strain>
    </source>
</reference>
<evidence type="ECO:0000259" key="1">
    <source>
        <dbReference type="Pfam" id="PF00248"/>
    </source>
</evidence>
<dbReference type="STRING" id="1432141.A0A015MGC4"/>
<gene>
    <name evidence="2" type="ORF">RirG_129130</name>
</gene>
<name>A0A015MGC4_RHIIW</name>